<accession>A0A011UZX7</accession>
<feature type="region of interest" description="Disordered" evidence="1">
    <location>
        <begin position="22"/>
        <end position="102"/>
    </location>
</feature>
<name>A0A011UZX7_RUMAL</name>
<organism evidence="2 4">
    <name type="scientific">Ruminococcus albus SY3</name>
    <dbReference type="NCBI Taxonomy" id="1341156"/>
    <lineage>
        <taxon>Bacteria</taxon>
        <taxon>Bacillati</taxon>
        <taxon>Bacillota</taxon>
        <taxon>Clostridia</taxon>
        <taxon>Eubacteriales</taxon>
        <taxon>Oscillospiraceae</taxon>
        <taxon>Ruminococcus</taxon>
    </lineage>
</organism>
<comment type="caution">
    <text evidence="2">The sequence shown here is derived from an EMBL/GenBank/DDBJ whole genome shotgun (WGS) entry which is preliminary data.</text>
</comment>
<evidence type="ECO:0000256" key="1">
    <source>
        <dbReference type="SAM" id="MobiDB-lite"/>
    </source>
</evidence>
<evidence type="ECO:0000313" key="4">
    <source>
        <dbReference type="Proteomes" id="UP000021369"/>
    </source>
</evidence>
<proteinExistence type="predicted"/>
<dbReference type="EMBL" id="JEOB01000003">
    <property type="protein sequence ID" value="EXM39134.1"/>
    <property type="molecule type" value="Genomic_DNA"/>
</dbReference>
<feature type="compositionally biased region" description="Polar residues" evidence="1">
    <location>
        <begin position="84"/>
        <end position="95"/>
    </location>
</feature>
<dbReference type="PROSITE" id="PS51257">
    <property type="entry name" value="PROKAR_LIPOPROTEIN"/>
    <property type="match status" value="1"/>
</dbReference>
<evidence type="ECO:0000313" key="2">
    <source>
        <dbReference type="EMBL" id="EXM38747.1"/>
    </source>
</evidence>
<dbReference type="RefSeq" id="WP_037288100.1">
    <property type="nucleotide sequence ID" value="NZ_JEOB01000003.1"/>
</dbReference>
<dbReference type="Proteomes" id="UP000021369">
    <property type="component" value="Unassembled WGS sequence"/>
</dbReference>
<sequence>MDKRIIIAALSAAVILTACGKAPDKDQGESAAPKDSSKAVTLAEESSIAAEESSEEEVESSEADESSAAETEVPAESVPEISGSADTDPSQTETSAPAEPEIVHISGTGYGFDVDLSKWVDAAEVAVVNAENGSDGIEYIYGWLGDNSSTCMLASNENSTDLSQYDIDDIAQRYIENDDPPAGQSLIDWSTLDINGIPWIRREYTLDTSAFGVDSRILQYTGFNGYTEVNVCFTITETSVSDIDNDLRDLMWSVQFE</sequence>
<feature type="compositionally biased region" description="Acidic residues" evidence="1">
    <location>
        <begin position="52"/>
        <end position="67"/>
    </location>
</feature>
<dbReference type="OrthoDB" id="1819646at2"/>
<keyword evidence="4" id="KW-1185">Reference proteome</keyword>
<protein>
    <submittedName>
        <fullName evidence="2">Uncharacterized protein</fullName>
    </submittedName>
</protein>
<evidence type="ECO:0000313" key="3">
    <source>
        <dbReference type="EMBL" id="EXM39134.1"/>
    </source>
</evidence>
<dbReference type="PATRIC" id="fig|1341156.4.peg.2130"/>
<dbReference type="EMBL" id="JEOB01000004">
    <property type="protein sequence ID" value="EXM38747.1"/>
    <property type="molecule type" value="Genomic_DNA"/>
</dbReference>
<reference evidence="2 4" key="1">
    <citation type="submission" date="2013-06" db="EMBL/GenBank/DDBJ databases">
        <title>Rumen cellulosomics: divergent fiber-degrading strategies revealed by comparative genome-wide analysis of six Ruminococcal strains.</title>
        <authorList>
            <person name="Dassa B."/>
            <person name="Borovok I."/>
            <person name="Lamed R."/>
            <person name="Flint H."/>
            <person name="Yeoman C.J."/>
            <person name="White B."/>
            <person name="Bayer E.A."/>
        </authorList>
    </citation>
    <scope>NUCLEOTIDE SEQUENCE [LARGE SCALE GENOMIC DNA]</scope>
    <source>
        <strain evidence="2 4">SY3</strain>
    </source>
</reference>
<gene>
    <name evidence="3" type="ORF">RASY3_10930</name>
    <name evidence="2" type="ORF">RASY3_19620</name>
</gene>
<dbReference type="AlphaFoldDB" id="A0A011UZX7"/>